<keyword evidence="2" id="KW-1185">Reference proteome</keyword>
<evidence type="ECO:0000313" key="1">
    <source>
        <dbReference type="EMBL" id="SFL12366.1"/>
    </source>
</evidence>
<dbReference type="EMBL" id="FOSL01000036">
    <property type="protein sequence ID" value="SFL12366.1"/>
    <property type="molecule type" value="Genomic_DNA"/>
</dbReference>
<name>A0A1I4F6D8_9HYPH</name>
<gene>
    <name evidence="1" type="ORF">SAMN04488498_1363</name>
</gene>
<sequence>MPRQPTTYQFDLFSNPNDAKTAQTPQWQALPAETRRSVTKLMVSLILDHVDSVRVSGDREHGFHRIVSTDFTRS</sequence>
<dbReference type="AlphaFoldDB" id="A0A1I4F6D8"/>
<evidence type="ECO:0000313" key="2">
    <source>
        <dbReference type="Proteomes" id="UP000323300"/>
    </source>
</evidence>
<accession>A0A1I4F6D8</accession>
<dbReference type="Proteomes" id="UP000323300">
    <property type="component" value="Unassembled WGS sequence"/>
</dbReference>
<dbReference type="RefSeq" id="WP_149763918.1">
    <property type="nucleotide sequence ID" value="NZ_BSPE01000013.1"/>
</dbReference>
<protein>
    <submittedName>
        <fullName evidence="1">Uncharacterized protein</fullName>
    </submittedName>
</protein>
<proteinExistence type="predicted"/>
<reference evidence="1 2" key="1">
    <citation type="submission" date="2016-10" db="EMBL/GenBank/DDBJ databases">
        <authorList>
            <person name="Varghese N."/>
            <person name="Submissions S."/>
        </authorList>
    </citation>
    <scope>NUCLEOTIDE SEQUENCE [LARGE SCALE GENOMIC DNA]</scope>
    <source>
        <strain evidence="1 2">DSM 21822</strain>
    </source>
</reference>
<dbReference type="OrthoDB" id="8241126at2"/>
<organism evidence="1 2">
    <name type="scientific">Neomesorhizobium albiziae</name>
    <dbReference type="NCBI Taxonomy" id="335020"/>
    <lineage>
        <taxon>Bacteria</taxon>
        <taxon>Pseudomonadati</taxon>
        <taxon>Pseudomonadota</taxon>
        <taxon>Alphaproteobacteria</taxon>
        <taxon>Hyphomicrobiales</taxon>
        <taxon>Phyllobacteriaceae</taxon>
        <taxon>Neomesorhizobium</taxon>
    </lineage>
</organism>